<accession>A0ABW2MS89</accession>
<name>A0ABW2MS89_9FLAO</name>
<comment type="caution">
    <text evidence="2">The sequence shown here is derived from an EMBL/GenBank/DDBJ whole genome shotgun (WGS) entry which is preliminary data.</text>
</comment>
<feature type="transmembrane region" description="Helical" evidence="1">
    <location>
        <begin position="113"/>
        <end position="129"/>
    </location>
</feature>
<dbReference type="EMBL" id="JBHTBN010000001">
    <property type="protein sequence ID" value="MFC7356134.1"/>
    <property type="molecule type" value="Genomic_DNA"/>
</dbReference>
<feature type="transmembrane region" description="Helical" evidence="1">
    <location>
        <begin position="227"/>
        <end position="260"/>
    </location>
</feature>
<keyword evidence="1" id="KW-0812">Transmembrane</keyword>
<reference evidence="3" key="1">
    <citation type="journal article" date="2019" name="Int. J. Syst. Evol. Microbiol.">
        <title>The Global Catalogue of Microorganisms (GCM) 10K type strain sequencing project: providing services to taxonomists for standard genome sequencing and annotation.</title>
        <authorList>
            <consortium name="The Broad Institute Genomics Platform"/>
            <consortium name="The Broad Institute Genome Sequencing Center for Infectious Disease"/>
            <person name="Wu L."/>
            <person name="Ma J."/>
        </authorList>
    </citation>
    <scope>NUCLEOTIDE SEQUENCE [LARGE SCALE GENOMIC DNA]</scope>
    <source>
        <strain evidence="3">CGMCC 1.16306</strain>
    </source>
</reference>
<dbReference type="Proteomes" id="UP001596415">
    <property type="component" value="Unassembled WGS sequence"/>
</dbReference>
<evidence type="ECO:0000313" key="2">
    <source>
        <dbReference type="EMBL" id="MFC7356134.1"/>
    </source>
</evidence>
<organism evidence="2 3">
    <name type="scientific">Jejudonia soesokkakensis</name>
    <dbReference type="NCBI Taxonomy" id="1323432"/>
    <lineage>
        <taxon>Bacteria</taxon>
        <taxon>Pseudomonadati</taxon>
        <taxon>Bacteroidota</taxon>
        <taxon>Flavobacteriia</taxon>
        <taxon>Flavobacteriales</taxon>
        <taxon>Flavobacteriaceae</taxon>
        <taxon>Jejudonia</taxon>
    </lineage>
</organism>
<feature type="transmembrane region" description="Helical" evidence="1">
    <location>
        <begin position="47"/>
        <end position="64"/>
    </location>
</feature>
<dbReference type="RefSeq" id="WP_380215584.1">
    <property type="nucleotide sequence ID" value="NZ_JBHTBN010000001.1"/>
</dbReference>
<feature type="transmembrane region" description="Helical" evidence="1">
    <location>
        <begin position="76"/>
        <end position="101"/>
    </location>
</feature>
<evidence type="ECO:0000256" key="1">
    <source>
        <dbReference type="SAM" id="Phobius"/>
    </source>
</evidence>
<protein>
    <submittedName>
        <fullName evidence="2">Uncharacterized protein</fullName>
    </submittedName>
</protein>
<proteinExistence type="predicted"/>
<sequence length="276" mass="32778">MKKLFRFFELVFFINCFIIILAAIVDIEVFRTYLRFNRYGYMGLYNSNNQASFYFIFMISYYYYETFFRKTKPYKFVFVLLCSFLIGTKKLYFFFPLLLLFDLIFFKRYLKKWFWACVGIASILGMVFYQRISEFISDKFEILVDVYQRLGFMAGITSGRSIHLTNTINDIILPKWTWANYIFGGSQFYISRPEMEVFDIYIFFGVLGVLGYVWFFKKLLHFFNATVYLKSILLIFIVTGLFAAGFIVSANQPIVFLLVFSCIAIMEKEKVSTNNS</sequence>
<feature type="transmembrane region" description="Helical" evidence="1">
    <location>
        <begin position="7"/>
        <end position="27"/>
    </location>
</feature>
<keyword evidence="1" id="KW-1133">Transmembrane helix</keyword>
<gene>
    <name evidence="2" type="ORF">ACFQO1_00415</name>
</gene>
<evidence type="ECO:0000313" key="3">
    <source>
        <dbReference type="Proteomes" id="UP001596415"/>
    </source>
</evidence>
<feature type="transmembrane region" description="Helical" evidence="1">
    <location>
        <begin position="197"/>
        <end position="215"/>
    </location>
</feature>
<keyword evidence="1" id="KW-0472">Membrane</keyword>
<keyword evidence="3" id="KW-1185">Reference proteome</keyword>